<protein>
    <recommendedName>
        <fullName evidence="4">Cytochrome c domain-containing protein</fullName>
    </recommendedName>
</protein>
<accession>A0A2A4WU57</accession>
<dbReference type="SUPFAM" id="SSF46626">
    <property type="entry name" value="Cytochrome c"/>
    <property type="match status" value="1"/>
</dbReference>
<reference evidence="6" key="1">
    <citation type="submission" date="2017-08" db="EMBL/GenBank/DDBJ databases">
        <title>A dynamic microbial community with high functional redundancy inhabits the cold, oxic subseafloor aquifer.</title>
        <authorList>
            <person name="Tully B.J."/>
            <person name="Wheat C.G."/>
            <person name="Glazer B.T."/>
            <person name="Huber J.A."/>
        </authorList>
    </citation>
    <scope>NUCLEOTIDE SEQUENCE [LARGE SCALE GENOMIC DNA]</scope>
</reference>
<evidence type="ECO:0000256" key="2">
    <source>
        <dbReference type="ARBA" id="ARBA00022723"/>
    </source>
</evidence>
<dbReference type="GO" id="GO:0046872">
    <property type="term" value="F:metal ion binding"/>
    <property type="evidence" value="ECO:0007669"/>
    <property type="project" value="UniProtKB-KW"/>
</dbReference>
<dbReference type="InterPro" id="IPR036909">
    <property type="entry name" value="Cyt_c-like_dom_sf"/>
</dbReference>
<sequence length="126" mass="13797">MVRVLIYLAWVMTLIACSRQPVEPESADTAEVQAFMADASALARGQAIFAGSCASFCHTMETEAELDASFLFDCQWNHGSTDQDIFNTVTNGVIGTRMVGFGSNFPEGDDDLWKVIAYLRSNQQAC</sequence>
<dbReference type="AlphaFoldDB" id="A0A2A4WU57"/>
<dbReference type="Proteomes" id="UP000218767">
    <property type="component" value="Unassembled WGS sequence"/>
</dbReference>
<gene>
    <name evidence="5" type="ORF">COB20_16150</name>
</gene>
<keyword evidence="3" id="KW-0408">Iron</keyword>
<name>A0A2A4WU57_9GAMM</name>
<proteinExistence type="predicted"/>
<keyword evidence="1" id="KW-0349">Heme</keyword>
<evidence type="ECO:0000313" key="6">
    <source>
        <dbReference type="Proteomes" id="UP000218767"/>
    </source>
</evidence>
<dbReference type="InterPro" id="IPR009056">
    <property type="entry name" value="Cyt_c-like_dom"/>
</dbReference>
<feature type="domain" description="Cytochrome c" evidence="4">
    <location>
        <begin position="41"/>
        <end position="119"/>
    </location>
</feature>
<dbReference type="Pfam" id="PF13442">
    <property type="entry name" value="Cytochrome_CBB3"/>
    <property type="match status" value="1"/>
</dbReference>
<organism evidence="5 6">
    <name type="scientific">SAR86 cluster bacterium</name>
    <dbReference type="NCBI Taxonomy" id="2030880"/>
    <lineage>
        <taxon>Bacteria</taxon>
        <taxon>Pseudomonadati</taxon>
        <taxon>Pseudomonadota</taxon>
        <taxon>Gammaproteobacteria</taxon>
        <taxon>SAR86 cluster</taxon>
    </lineage>
</organism>
<dbReference type="PROSITE" id="PS51257">
    <property type="entry name" value="PROKAR_LIPOPROTEIN"/>
    <property type="match status" value="1"/>
</dbReference>
<comment type="caution">
    <text evidence="5">The sequence shown here is derived from an EMBL/GenBank/DDBJ whole genome shotgun (WGS) entry which is preliminary data.</text>
</comment>
<evidence type="ECO:0000256" key="3">
    <source>
        <dbReference type="ARBA" id="ARBA00023004"/>
    </source>
</evidence>
<evidence type="ECO:0000259" key="4">
    <source>
        <dbReference type="Pfam" id="PF13442"/>
    </source>
</evidence>
<evidence type="ECO:0000256" key="1">
    <source>
        <dbReference type="ARBA" id="ARBA00022617"/>
    </source>
</evidence>
<keyword evidence="2" id="KW-0479">Metal-binding</keyword>
<dbReference type="GO" id="GO:0020037">
    <property type="term" value="F:heme binding"/>
    <property type="evidence" value="ECO:0007669"/>
    <property type="project" value="InterPro"/>
</dbReference>
<dbReference type="GO" id="GO:0009055">
    <property type="term" value="F:electron transfer activity"/>
    <property type="evidence" value="ECO:0007669"/>
    <property type="project" value="InterPro"/>
</dbReference>
<dbReference type="EMBL" id="NVUL01000121">
    <property type="protein sequence ID" value="PCI73581.1"/>
    <property type="molecule type" value="Genomic_DNA"/>
</dbReference>
<dbReference type="Gene3D" id="1.10.760.10">
    <property type="entry name" value="Cytochrome c-like domain"/>
    <property type="match status" value="1"/>
</dbReference>
<evidence type="ECO:0000313" key="5">
    <source>
        <dbReference type="EMBL" id="PCI73581.1"/>
    </source>
</evidence>